<evidence type="ECO:0000313" key="11">
    <source>
        <dbReference type="EMBL" id="KJZ82013.1"/>
    </source>
</evidence>
<comment type="similarity">
    <text evidence="3 10">Belongs to the FliL family.</text>
</comment>
<reference evidence="11 12" key="1">
    <citation type="journal article" date="2015" name="Phytopathology">
        <title>Genomes of Candidatus Liberibacter solanacearum haplotype A from New Zealand and the USA suggest significant genome plasticity in the species.</title>
        <authorList>
            <person name="Thompson S.M."/>
            <person name="Johnson C.P."/>
            <person name="Lu A.Y."/>
            <person name="Frampton R.A."/>
            <person name="Sullivan K.L."/>
            <person name="Fiers M.W."/>
            <person name="Crowhurst R.N."/>
            <person name="Pitman A.R."/>
            <person name="Scott I."/>
            <person name="Gudmestad N.C."/>
            <person name="Smith G.R."/>
        </authorList>
    </citation>
    <scope>NUCLEOTIDE SEQUENCE [LARGE SCALE GENOMIC DNA]</scope>
    <source>
        <strain evidence="11 12">LsoNZ1</strain>
    </source>
</reference>
<evidence type="ECO:0000256" key="2">
    <source>
        <dbReference type="ARBA" id="ARBA00004162"/>
    </source>
</evidence>
<keyword evidence="11" id="KW-0969">Cilium</keyword>
<accession>A0A094Z321</accession>
<dbReference type="EMBL" id="JMTK01000002">
    <property type="protein sequence ID" value="KJZ82013.1"/>
    <property type="molecule type" value="Genomic_DNA"/>
</dbReference>
<keyword evidence="8 10" id="KW-1133">Transmembrane helix</keyword>
<dbReference type="GO" id="GO:0006935">
    <property type="term" value="P:chemotaxis"/>
    <property type="evidence" value="ECO:0007669"/>
    <property type="project" value="UniProtKB-KW"/>
</dbReference>
<keyword evidence="11" id="KW-0966">Cell projection</keyword>
<evidence type="ECO:0000313" key="12">
    <source>
        <dbReference type="Proteomes" id="UP000033731"/>
    </source>
</evidence>
<protein>
    <recommendedName>
        <fullName evidence="10">Flagellar protein FliL</fullName>
    </recommendedName>
</protein>
<organism evidence="11 12">
    <name type="scientific">Candidatus Liberibacter solanacearum</name>
    <dbReference type="NCBI Taxonomy" id="556287"/>
    <lineage>
        <taxon>Bacteria</taxon>
        <taxon>Pseudomonadati</taxon>
        <taxon>Pseudomonadota</taxon>
        <taxon>Alphaproteobacteria</taxon>
        <taxon>Hyphomicrobiales</taxon>
        <taxon>Rhizobiaceae</taxon>
        <taxon>Liberibacter</taxon>
    </lineage>
</organism>
<feature type="transmembrane region" description="Helical" evidence="10">
    <location>
        <begin position="21"/>
        <end position="45"/>
    </location>
</feature>
<evidence type="ECO:0000256" key="1">
    <source>
        <dbReference type="ARBA" id="ARBA00002254"/>
    </source>
</evidence>
<evidence type="ECO:0000256" key="9">
    <source>
        <dbReference type="ARBA" id="ARBA00023136"/>
    </source>
</evidence>
<keyword evidence="9 10" id="KW-0472">Membrane</keyword>
<keyword evidence="12" id="KW-1185">Reference proteome</keyword>
<dbReference type="PATRIC" id="fig|556287.8.peg.738"/>
<sequence>MSYNDKNIRGNQSYKRFIMQFIVCTAIGIFCGWLGGIVISSFVLAEKKENSIESIFKNFYNNRTRSIYANDAVYPKDPQIFALHPIITNFDSSPENWLRLDVALICDKTPNKVFLEILHQDIMAYVRTVSMKQITGSQGFRYFKEDVEERVKLRAQGFVSNVIFRTFIIA</sequence>
<keyword evidence="4" id="KW-1003">Cell membrane</keyword>
<dbReference type="AlphaFoldDB" id="A0A094Z321"/>
<evidence type="ECO:0000256" key="3">
    <source>
        <dbReference type="ARBA" id="ARBA00008281"/>
    </source>
</evidence>
<proteinExistence type="inferred from homology"/>
<keyword evidence="7 10" id="KW-0283">Flagellar rotation</keyword>
<keyword evidence="11" id="KW-0282">Flagellum</keyword>
<keyword evidence="6 10" id="KW-0812">Transmembrane</keyword>
<gene>
    <name evidence="11" type="ORF">DJ66_0746</name>
</gene>
<dbReference type="GO" id="GO:0005886">
    <property type="term" value="C:plasma membrane"/>
    <property type="evidence" value="ECO:0007669"/>
    <property type="project" value="UniProtKB-SubCell"/>
</dbReference>
<evidence type="ECO:0000256" key="6">
    <source>
        <dbReference type="ARBA" id="ARBA00022692"/>
    </source>
</evidence>
<dbReference type="GO" id="GO:0071973">
    <property type="term" value="P:bacterial-type flagellum-dependent cell motility"/>
    <property type="evidence" value="ECO:0007669"/>
    <property type="project" value="InterPro"/>
</dbReference>
<keyword evidence="10" id="KW-0997">Cell inner membrane</keyword>
<comment type="subcellular location">
    <subcellularLocation>
        <location evidence="10">Cell inner membrane</location>
    </subcellularLocation>
    <subcellularLocation>
        <location evidence="2">Cell membrane</location>
        <topology evidence="2">Single-pass membrane protein</topology>
    </subcellularLocation>
</comment>
<evidence type="ECO:0000256" key="10">
    <source>
        <dbReference type="RuleBase" id="RU364125"/>
    </source>
</evidence>
<name>A0A094Z321_9HYPH</name>
<dbReference type="GO" id="GO:0009425">
    <property type="term" value="C:bacterial-type flagellum basal body"/>
    <property type="evidence" value="ECO:0007669"/>
    <property type="project" value="InterPro"/>
</dbReference>
<evidence type="ECO:0000256" key="4">
    <source>
        <dbReference type="ARBA" id="ARBA00022475"/>
    </source>
</evidence>
<keyword evidence="5 10" id="KW-0145">Chemotaxis</keyword>
<dbReference type="InterPro" id="IPR005503">
    <property type="entry name" value="FliL"/>
</dbReference>
<comment type="function">
    <text evidence="1 10">Controls the rotational direction of flagella during chemotaxis.</text>
</comment>
<comment type="caution">
    <text evidence="11">The sequence shown here is derived from an EMBL/GenBank/DDBJ whole genome shotgun (WGS) entry which is preliminary data.</text>
</comment>
<dbReference type="Proteomes" id="UP000033731">
    <property type="component" value="Unassembled WGS sequence"/>
</dbReference>
<evidence type="ECO:0000256" key="8">
    <source>
        <dbReference type="ARBA" id="ARBA00022989"/>
    </source>
</evidence>
<evidence type="ECO:0000256" key="7">
    <source>
        <dbReference type="ARBA" id="ARBA00022779"/>
    </source>
</evidence>
<dbReference type="Pfam" id="PF03748">
    <property type="entry name" value="FliL"/>
    <property type="match status" value="1"/>
</dbReference>
<dbReference type="RefSeq" id="WP_034442374.1">
    <property type="nucleotide sequence ID" value="NZ_JMTK01000002.1"/>
</dbReference>
<evidence type="ECO:0000256" key="5">
    <source>
        <dbReference type="ARBA" id="ARBA00022500"/>
    </source>
</evidence>